<evidence type="ECO:0000313" key="1">
    <source>
        <dbReference type="EMBL" id="PRC92683.1"/>
    </source>
</evidence>
<sequence length="80" mass="8734">MEQLKAYLWNILVSLDRVVNTMLGGSPEMTLSGRMGRDIALGECALCKPICWLLNKIQSNHCAMAASNESTFGSDAISKE</sequence>
<keyword evidence="2" id="KW-1185">Reference proteome</keyword>
<dbReference type="AlphaFoldDB" id="A0A2S9GY91"/>
<reference evidence="1 2" key="1">
    <citation type="submission" date="2018-02" db="EMBL/GenBank/DDBJ databases">
        <title>Solimicrobium silvestre gen. nov., sp. nov., isolated from alpine forest soil.</title>
        <authorList>
            <person name="Margesin R."/>
            <person name="Albuquerque L."/>
            <person name="Zhang D.-C."/>
            <person name="Froufe H.J.C."/>
            <person name="Severino R."/>
            <person name="Roxo I."/>
            <person name="Egas C."/>
            <person name="Da Costa M.S."/>
        </authorList>
    </citation>
    <scope>NUCLEOTIDE SEQUENCE [LARGE SCALE GENOMIC DNA]</scope>
    <source>
        <strain evidence="1 2">S20-91</strain>
    </source>
</reference>
<gene>
    <name evidence="1" type="ORF">S2091_2738</name>
</gene>
<dbReference type="RefSeq" id="WP_105532493.1">
    <property type="nucleotide sequence ID" value="NZ_PUGF01000012.1"/>
</dbReference>
<accession>A0A2S9GY91</accession>
<name>A0A2S9GY91_9BURK</name>
<dbReference type="OrthoDB" id="8451539at2"/>
<comment type="caution">
    <text evidence="1">The sequence shown here is derived from an EMBL/GenBank/DDBJ whole genome shotgun (WGS) entry which is preliminary data.</text>
</comment>
<dbReference type="Proteomes" id="UP000237839">
    <property type="component" value="Unassembled WGS sequence"/>
</dbReference>
<dbReference type="EMBL" id="PUGF01000012">
    <property type="protein sequence ID" value="PRC92683.1"/>
    <property type="molecule type" value="Genomic_DNA"/>
</dbReference>
<proteinExistence type="predicted"/>
<protein>
    <submittedName>
        <fullName evidence="1">Uncharacterized protein</fullName>
    </submittedName>
</protein>
<evidence type="ECO:0000313" key="2">
    <source>
        <dbReference type="Proteomes" id="UP000237839"/>
    </source>
</evidence>
<organism evidence="1 2">
    <name type="scientific">Solimicrobium silvestre</name>
    <dbReference type="NCBI Taxonomy" id="2099400"/>
    <lineage>
        <taxon>Bacteria</taxon>
        <taxon>Pseudomonadati</taxon>
        <taxon>Pseudomonadota</taxon>
        <taxon>Betaproteobacteria</taxon>
        <taxon>Burkholderiales</taxon>
        <taxon>Oxalobacteraceae</taxon>
        <taxon>Solimicrobium</taxon>
    </lineage>
</organism>